<dbReference type="GeneID" id="20647428"/>
<evidence type="ECO:0000256" key="2">
    <source>
        <dbReference type="SAM" id="MobiDB-lite"/>
    </source>
</evidence>
<dbReference type="EMBL" id="JH159158">
    <property type="protein sequence ID" value="EGZ10913.1"/>
    <property type="molecule type" value="Genomic_DNA"/>
</dbReference>
<dbReference type="KEGG" id="psoj:PHYSODRAFT_337681"/>
<reference evidence="3 4" key="1">
    <citation type="journal article" date="2006" name="Science">
        <title>Phytophthora genome sequences uncover evolutionary origins and mechanisms of pathogenesis.</title>
        <authorList>
            <person name="Tyler B.M."/>
            <person name="Tripathy S."/>
            <person name="Zhang X."/>
            <person name="Dehal P."/>
            <person name="Jiang R.H."/>
            <person name="Aerts A."/>
            <person name="Arredondo F.D."/>
            <person name="Baxter L."/>
            <person name="Bensasson D."/>
            <person name="Beynon J.L."/>
            <person name="Chapman J."/>
            <person name="Damasceno C.M."/>
            <person name="Dorrance A.E."/>
            <person name="Dou D."/>
            <person name="Dickerman A.W."/>
            <person name="Dubchak I.L."/>
            <person name="Garbelotto M."/>
            <person name="Gijzen M."/>
            <person name="Gordon S.G."/>
            <person name="Govers F."/>
            <person name="Grunwald N.J."/>
            <person name="Huang W."/>
            <person name="Ivors K.L."/>
            <person name="Jones R.W."/>
            <person name="Kamoun S."/>
            <person name="Krampis K."/>
            <person name="Lamour K.H."/>
            <person name="Lee M.K."/>
            <person name="McDonald W.H."/>
            <person name="Medina M."/>
            <person name="Meijer H.J."/>
            <person name="Nordberg E.K."/>
            <person name="Maclean D.J."/>
            <person name="Ospina-Giraldo M.D."/>
            <person name="Morris P.F."/>
            <person name="Phuntumart V."/>
            <person name="Putnam N.H."/>
            <person name="Rash S."/>
            <person name="Rose J.K."/>
            <person name="Sakihama Y."/>
            <person name="Salamov A.A."/>
            <person name="Savidor A."/>
            <person name="Scheuring C.F."/>
            <person name="Smith B.M."/>
            <person name="Sobral B.W."/>
            <person name="Terry A."/>
            <person name="Torto-Alalibo T.A."/>
            <person name="Win J."/>
            <person name="Xu Z."/>
            <person name="Zhang H."/>
            <person name="Grigoriev I.V."/>
            <person name="Rokhsar D.S."/>
            <person name="Boore J.L."/>
        </authorList>
    </citation>
    <scope>NUCLEOTIDE SEQUENCE [LARGE SCALE GENOMIC DNA]</scope>
    <source>
        <strain evidence="3 4">P6497</strain>
    </source>
</reference>
<dbReference type="OMA" id="WHAGHWI"/>
<feature type="compositionally biased region" description="Acidic residues" evidence="2">
    <location>
        <begin position="549"/>
        <end position="558"/>
    </location>
</feature>
<evidence type="ECO:0000256" key="1">
    <source>
        <dbReference type="SAM" id="Coils"/>
    </source>
</evidence>
<feature type="compositionally biased region" description="Basic and acidic residues" evidence="2">
    <location>
        <begin position="63"/>
        <end position="72"/>
    </location>
</feature>
<evidence type="ECO:0000313" key="3">
    <source>
        <dbReference type="EMBL" id="EGZ10913.1"/>
    </source>
</evidence>
<accession>G5A1W5</accession>
<dbReference type="RefSeq" id="XP_009533658.1">
    <property type="nucleotide sequence ID" value="XM_009535363.1"/>
</dbReference>
<name>G5A1W5_PHYSP</name>
<feature type="region of interest" description="Disordered" evidence="2">
    <location>
        <begin position="549"/>
        <end position="618"/>
    </location>
</feature>
<feature type="compositionally biased region" description="Basic and acidic residues" evidence="2">
    <location>
        <begin position="382"/>
        <end position="395"/>
    </location>
</feature>
<dbReference type="Proteomes" id="UP000002640">
    <property type="component" value="Unassembled WGS sequence"/>
</dbReference>
<keyword evidence="1" id="KW-0175">Coiled coil</keyword>
<protein>
    <submittedName>
        <fullName evidence="3">Uncharacterized protein</fullName>
    </submittedName>
</protein>
<evidence type="ECO:0000313" key="4">
    <source>
        <dbReference type="Proteomes" id="UP000002640"/>
    </source>
</evidence>
<feature type="compositionally biased region" description="Polar residues" evidence="2">
    <location>
        <begin position="30"/>
        <end position="59"/>
    </location>
</feature>
<feature type="region of interest" description="Disordered" evidence="2">
    <location>
        <begin position="376"/>
        <end position="422"/>
    </location>
</feature>
<organism evidence="3 4">
    <name type="scientific">Phytophthora sojae (strain P6497)</name>
    <name type="common">Soybean stem and root rot agent</name>
    <name type="synonym">Phytophthora megasperma f. sp. glycines</name>
    <dbReference type="NCBI Taxonomy" id="1094619"/>
    <lineage>
        <taxon>Eukaryota</taxon>
        <taxon>Sar</taxon>
        <taxon>Stramenopiles</taxon>
        <taxon>Oomycota</taxon>
        <taxon>Peronosporomycetes</taxon>
        <taxon>Peronosporales</taxon>
        <taxon>Peronosporaceae</taxon>
        <taxon>Phytophthora</taxon>
    </lineage>
</organism>
<dbReference type="AlphaFoldDB" id="G5A1W5"/>
<feature type="compositionally biased region" description="Low complexity" evidence="2">
    <location>
        <begin position="571"/>
        <end position="584"/>
    </location>
</feature>
<feature type="region of interest" description="Disordered" evidence="2">
    <location>
        <begin position="1"/>
        <end position="96"/>
    </location>
</feature>
<feature type="compositionally biased region" description="Low complexity" evidence="2">
    <location>
        <begin position="400"/>
        <end position="412"/>
    </location>
</feature>
<proteinExistence type="predicted"/>
<keyword evidence="4" id="KW-1185">Reference proteome</keyword>
<sequence>MAEPSSPAQLPLAPPRGGGDAGANLGSDGSAGSSGNKRASSDSANQGGNSTEKMSSGATTLKRAIDSNKGADTENEDNESGRQSPPTQEGDNFTQRVLRKQRSISGRILSTQEALAMPVSRQRPTSYKPDGAFCMVSVPVRLDHIGSNHFVREGYGGLEVLTSIEGLTATDLAELNELVGEREDVNEFFLRPLDDSPNPTELETLLNSLSARREMASILSVYECRDLATRIFGMTTIMRRARQKENTQLRVALGQLVGQWQVITDHLKEEKKRTAERYRADFKKLMAEHESEKQSLWDQIAALEAKLGTSNKCVESLSSHAFDVDRMMNFLNRNQTKVTGNWRRLEELFKRHKLGTTPPPEWQTLINVTSADEMFAEPGPFDFRHENDTEEKDNGGDSGPNGNSGSSGSTKPSGRRVSIRQREVPDQVQWRPIAWDASGDAARPVGKECLIDERRLRLVMRTGLTYHAVMKLLDKDTVAHDMFFLFELSCMLARMMFWNRLDSTYWTTYVPEIYYLRAEAILERWADDSETPEYWPDLIDYTQDDSDLLLGPDDDEGDSESRDATSKRRTSSMSSQPDSVSSAPSDKKRRKARPCDDRKKSPLARKDMTELTPEELKVIEKPGPGVTSWRHKGILTTFAPSTVNAVDQSPGFPDYAPNHNGGSKTLKARFRPDEYEVILDSNPGGRMIRRRVVHLLFHKRSTLADSTLEVLSEVVTYMKENALTFWHAGHWITFDADSVEAARVQVARKKLHDAAIKDYNKFIAKLKASGAPKTILYEPGIWVYPAKLCHWILFDRSETNLGTEPYTMIEQLAILDRAEPARIQWTGWSTNDLVAARPHEIRDMILPPNELRDNWASAEHQN</sequence>
<feature type="coiled-coil region" evidence="1">
    <location>
        <begin position="268"/>
        <end position="306"/>
    </location>
</feature>
<feature type="compositionally biased region" description="Low complexity" evidence="2">
    <location>
        <begin position="1"/>
        <end position="11"/>
    </location>
</feature>
<dbReference type="InParanoid" id="G5A1W5"/>
<feature type="compositionally biased region" description="Polar residues" evidence="2">
    <location>
        <begin position="81"/>
        <end position="95"/>
    </location>
</feature>
<feature type="compositionally biased region" description="Basic and acidic residues" evidence="2">
    <location>
        <begin position="593"/>
        <end position="618"/>
    </location>
</feature>
<gene>
    <name evidence="3" type="ORF">PHYSODRAFT_337681</name>
</gene>